<dbReference type="HAMAP" id="MF_00210">
    <property type="entry name" value="EPSP_synth"/>
    <property type="match status" value="1"/>
</dbReference>
<dbReference type="EMBL" id="CABFMQ020000024">
    <property type="protein sequence ID" value="VTZ48970.1"/>
    <property type="molecule type" value="Genomic_DNA"/>
</dbReference>
<feature type="domain" description="Enolpyruvate transferase" evidence="9">
    <location>
        <begin position="50"/>
        <end position="473"/>
    </location>
</feature>
<feature type="binding site" evidence="8">
    <location>
        <position position="64"/>
    </location>
    <ligand>
        <name>3-phosphoshikimate</name>
        <dbReference type="ChEBI" id="CHEBI:145989"/>
    </ligand>
</feature>
<dbReference type="EC" id="2.5.1.19" evidence="8"/>
<feature type="binding site" evidence="8">
    <location>
        <position position="391"/>
    </location>
    <ligand>
        <name>3-phosphoshikimate</name>
        <dbReference type="ChEBI" id="CHEBI:145989"/>
    </ligand>
</feature>
<dbReference type="InterPro" id="IPR001986">
    <property type="entry name" value="Enolpyruvate_Tfrase_dom"/>
</dbReference>
<feature type="binding site" evidence="8">
    <location>
        <position position="395"/>
    </location>
    <ligand>
        <name>phosphoenolpyruvate</name>
        <dbReference type="ChEBI" id="CHEBI:58702"/>
    </ligand>
</feature>
<comment type="subunit">
    <text evidence="8">Monomer.</text>
</comment>
<comment type="similarity">
    <text evidence="2 8">Belongs to the EPSP synthase family.</text>
</comment>
<evidence type="ECO:0000259" key="9">
    <source>
        <dbReference type="Pfam" id="PF00275"/>
    </source>
</evidence>
<feature type="binding site" evidence="8">
    <location>
        <position position="364"/>
    </location>
    <ligand>
        <name>3-phosphoshikimate</name>
        <dbReference type="ChEBI" id="CHEBI:145989"/>
    </ligand>
</feature>
<protein>
    <recommendedName>
        <fullName evidence="8">3-phosphoshikimate 1-carboxyvinyltransferase</fullName>
        <ecNumber evidence="8">2.5.1.19</ecNumber>
    </recommendedName>
    <alternativeName>
        <fullName evidence="8">5-enolpyruvylshikimate-3-phosphate synthase</fullName>
        <shortName evidence="8">EPSP synthase</shortName>
        <shortName evidence="8">EPSPS</shortName>
    </alternativeName>
</protein>
<dbReference type="PANTHER" id="PTHR21090:SF5">
    <property type="entry name" value="PENTAFUNCTIONAL AROM POLYPEPTIDE"/>
    <property type="match status" value="1"/>
</dbReference>
<comment type="caution">
    <text evidence="8">Lacks conserved residue(s) required for the propagation of feature annotation.</text>
</comment>
<dbReference type="PROSITE" id="PS00104">
    <property type="entry name" value="EPSP_SYNTHASE_1"/>
    <property type="match status" value="1"/>
</dbReference>
<feature type="binding site" evidence="8">
    <location>
        <position position="213"/>
    </location>
    <ligand>
        <name>3-phosphoshikimate</name>
        <dbReference type="ChEBI" id="CHEBI:145989"/>
    </ligand>
</feature>
<dbReference type="InterPro" id="IPR006264">
    <property type="entry name" value="EPSP_synthase"/>
</dbReference>
<keyword evidence="3 8" id="KW-0963">Cytoplasm</keyword>
<dbReference type="GO" id="GO:0003866">
    <property type="term" value="F:3-phosphoshikimate 1-carboxyvinyltransferase activity"/>
    <property type="evidence" value="ECO:0007669"/>
    <property type="project" value="UniProtKB-UniRule"/>
</dbReference>
<dbReference type="PIRSF" id="PIRSF000505">
    <property type="entry name" value="EPSPS"/>
    <property type="match status" value="1"/>
</dbReference>
<dbReference type="AlphaFoldDB" id="A0A8B6M3V8"/>
<evidence type="ECO:0000256" key="3">
    <source>
        <dbReference type="ARBA" id="ARBA00022490"/>
    </source>
</evidence>
<evidence type="ECO:0000256" key="5">
    <source>
        <dbReference type="ARBA" id="ARBA00022679"/>
    </source>
</evidence>
<feature type="binding site" evidence="8">
    <location>
        <position position="439"/>
    </location>
    <ligand>
        <name>phosphoenolpyruvate</name>
        <dbReference type="ChEBI" id="CHEBI:58702"/>
    </ligand>
</feature>
<dbReference type="Gene3D" id="3.65.10.10">
    <property type="entry name" value="Enolpyruvate transferase domain"/>
    <property type="match status" value="2"/>
</dbReference>
<sequence length="482" mass="51334">MGLALMTKRGVACYQPKRDGKLIGTLFSLYNDPAQEVLMEVSAQRLTARRGGPLRGRIKPPGDKSISHRALILGLLSIGETAIEGLLEGDDVLHTADVCRELGADVVRTGEGCWRVRGCGVGSLLAPRKTLDFGNSGTGMRLMMGVVGGHGITASFDGDASLRKRPMRRILDPLLLMGAEVLKQAEGGRCPLELKGASEPIPIEYRTPVASAQIKSAVLLAGLNSPGRTVVIEPEASRDHTERMLKYFGAGIEVESFGENGRKISLEGRPELRPAPIAVPGDPSSAAFVLVAATIVPGSDVIIESMMMNPLRTGLLTTLLEMGADVEINDRREEGGEEVADLRVRAAELRGVDVPAGRAPSMIDEYPILAVAAAFAHGQTRMRGLNELRVKESDRLEAVAAGLRAAGIEPRIIGDDLIVEGHGGDVPGGGLVATHLDHRIAMSFLCLGLASRRPVEIDDASMIATSFPTFRPQMERLGAQFA</sequence>
<dbReference type="InterPro" id="IPR023193">
    <property type="entry name" value="EPSP_synthase_CS"/>
</dbReference>
<keyword evidence="5 8" id="KW-0808">Transferase</keyword>
<dbReference type="GO" id="GO:0008652">
    <property type="term" value="P:amino acid biosynthetic process"/>
    <property type="evidence" value="ECO:0007669"/>
    <property type="project" value="UniProtKB-KW"/>
</dbReference>
<dbReference type="NCBIfam" id="TIGR01356">
    <property type="entry name" value="aroA"/>
    <property type="match status" value="1"/>
</dbReference>
<gene>
    <name evidence="8 10" type="primary">aroA</name>
    <name evidence="10" type="ORF">MPC4_120095</name>
</gene>
<feature type="binding site" evidence="8">
    <location>
        <position position="69"/>
    </location>
    <ligand>
        <name>3-phosphoshikimate</name>
        <dbReference type="ChEBI" id="CHEBI:145989"/>
    </ligand>
</feature>
<comment type="caution">
    <text evidence="10">The sequence shown here is derived from an EMBL/GenBank/DDBJ whole genome shotgun (WGS) entry which is preliminary data.</text>
</comment>
<feature type="binding site" evidence="8">
    <location>
        <position position="211"/>
    </location>
    <ligand>
        <name>3-phosphoshikimate</name>
        <dbReference type="ChEBI" id="CHEBI:145989"/>
    </ligand>
</feature>
<evidence type="ECO:0000256" key="1">
    <source>
        <dbReference type="ARBA" id="ARBA00004811"/>
    </source>
</evidence>
<dbReference type="PANTHER" id="PTHR21090">
    <property type="entry name" value="AROM/DEHYDROQUINATE SYNTHASE"/>
    <property type="match status" value="1"/>
</dbReference>
<keyword evidence="4 8" id="KW-0028">Amino-acid biosynthesis</keyword>
<keyword evidence="6 8" id="KW-0057">Aromatic amino acid biosynthesis</keyword>
<feature type="binding site" evidence="8">
    <location>
        <position position="137"/>
    </location>
    <ligand>
        <name>phosphoenolpyruvate</name>
        <dbReference type="ChEBI" id="CHEBI:58702"/>
    </ligand>
</feature>
<feature type="binding site" evidence="8">
    <location>
        <position position="64"/>
    </location>
    <ligand>
        <name>phosphoenolpyruvate</name>
        <dbReference type="ChEBI" id="CHEBI:58702"/>
    </ligand>
</feature>
<dbReference type="Pfam" id="PF00275">
    <property type="entry name" value="EPSP_synthase"/>
    <property type="match status" value="1"/>
</dbReference>
<dbReference type="GO" id="GO:0009073">
    <property type="term" value="P:aromatic amino acid family biosynthetic process"/>
    <property type="evidence" value="ECO:0007669"/>
    <property type="project" value="UniProtKB-KW"/>
</dbReference>
<feature type="binding site" evidence="8">
    <location>
        <position position="213"/>
    </location>
    <ligand>
        <name>phosphoenolpyruvate</name>
        <dbReference type="ChEBI" id="CHEBI:58702"/>
    </ligand>
</feature>
<reference evidence="10 11" key="1">
    <citation type="submission" date="2019-05" db="EMBL/GenBank/DDBJ databases">
        <authorList>
            <person name="Farhan Ul Haque M."/>
        </authorList>
    </citation>
    <scope>NUCLEOTIDE SEQUENCE [LARGE SCALE GENOMIC DNA]</scope>
    <source>
        <strain evidence="10">2</strain>
    </source>
</reference>
<evidence type="ECO:0000313" key="10">
    <source>
        <dbReference type="EMBL" id="VTZ48970.1"/>
    </source>
</evidence>
<dbReference type="FunFam" id="3.65.10.10:FF:000005">
    <property type="entry name" value="3-phosphoshikimate 1-carboxyvinyltransferase"/>
    <property type="match status" value="1"/>
</dbReference>
<dbReference type="GO" id="GO:0009423">
    <property type="term" value="P:chorismate biosynthetic process"/>
    <property type="evidence" value="ECO:0007669"/>
    <property type="project" value="UniProtKB-UniRule"/>
</dbReference>
<dbReference type="GO" id="GO:0005737">
    <property type="term" value="C:cytoplasm"/>
    <property type="evidence" value="ECO:0007669"/>
    <property type="project" value="UniProtKB-SubCell"/>
</dbReference>
<organism evidence="10 11">
    <name type="scientific">Methylocella tundrae</name>
    <dbReference type="NCBI Taxonomy" id="227605"/>
    <lineage>
        <taxon>Bacteria</taxon>
        <taxon>Pseudomonadati</taxon>
        <taxon>Pseudomonadota</taxon>
        <taxon>Alphaproteobacteria</taxon>
        <taxon>Hyphomicrobiales</taxon>
        <taxon>Beijerinckiaceae</taxon>
        <taxon>Methylocella</taxon>
    </lineage>
</organism>
<accession>A0A8B6M3V8</accession>
<evidence type="ECO:0000256" key="6">
    <source>
        <dbReference type="ARBA" id="ARBA00023141"/>
    </source>
</evidence>
<proteinExistence type="inferred from homology"/>
<dbReference type="CDD" id="cd01556">
    <property type="entry name" value="EPSP_synthase"/>
    <property type="match status" value="1"/>
</dbReference>
<comment type="catalytic activity">
    <reaction evidence="7">
        <text>3-phosphoshikimate + phosphoenolpyruvate = 5-O-(1-carboxyvinyl)-3-phosphoshikimate + phosphate</text>
        <dbReference type="Rhea" id="RHEA:21256"/>
        <dbReference type="ChEBI" id="CHEBI:43474"/>
        <dbReference type="ChEBI" id="CHEBI:57701"/>
        <dbReference type="ChEBI" id="CHEBI:58702"/>
        <dbReference type="ChEBI" id="CHEBI:145989"/>
        <dbReference type="EC" id="2.5.1.19"/>
    </reaction>
    <physiologicalReaction direction="left-to-right" evidence="7">
        <dbReference type="Rhea" id="RHEA:21257"/>
    </physiologicalReaction>
</comment>
<evidence type="ECO:0000256" key="4">
    <source>
        <dbReference type="ARBA" id="ARBA00022605"/>
    </source>
</evidence>
<feature type="binding site" evidence="8">
    <location>
        <position position="165"/>
    </location>
    <ligand>
        <name>phosphoenolpyruvate</name>
        <dbReference type="ChEBI" id="CHEBI:58702"/>
    </ligand>
</feature>
<keyword evidence="11" id="KW-1185">Reference proteome</keyword>
<evidence type="ECO:0000313" key="11">
    <source>
        <dbReference type="Proteomes" id="UP000485880"/>
    </source>
</evidence>
<comment type="function">
    <text evidence="8">Catalyzes the transfer of the enolpyruvyl moiety of phosphoenolpyruvate (PEP) to the 5-hydroxyl of shikimate-3-phosphate (S3P) to produce enolpyruvyl shikimate-3-phosphate and inorganic phosphate.</text>
</comment>
<evidence type="ECO:0000256" key="8">
    <source>
        <dbReference type="HAMAP-Rule" id="MF_00210"/>
    </source>
</evidence>
<evidence type="ECO:0000256" key="7">
    <source>
        <dbReference type="ARBA" id="ARBA00044633"/>
    </source>
</evidence>
<comment type="pathway">
    <text evidence="1 8">Metabolic intermediate biosynthesis; chorismate biosynthesis; chorismate from D-erythrose 4-phosphate and phosphoenolpyruvate: step 6/7.</text>
</comment>
<dbReference type="UniPathway" id="UPA00053">
    <property type="reaction ID" value="UER00089"/>
</dbReference>
<evidence type="ECO:0000256" key="2">
    <source>
        <dbReference type="ARBA" id="ARBA00009948"/>
    </source>
</evidence>
<dbReference type="Proteomes" id="UP000485880">
    <property type="component" value="Unassembled WGS sequence"/>
</dbReference>
<feature type="binding site" evidence="8">
    <location>
        <position position="65"/>
    </location>
    <ligand>
        <name>3-phosphoshikimate</name>
        <dbReference type="ChEBI" id="CHEBI:145989"/>
    </ligand>
</feature>
<feature type="active site" description="Proton acceptor" evidence="8">
    <location>
        <position position="364"/>
    </location>
</feature>
<dbReference type="SUPFAM" id="SSF55205">
    <property type="entry name" value="EPT/RTPC-like"/>
    <property type="match status" value="1"/>
</dbReference>
<dbReference type="InterPro" id="IPR036968">
    <property type="entry name" value="Enolpyruvate_Tfrase_sf"/>
</dbReference>
<comment type="subcellular location">
    <subcellularLocation>
        <location evidence="8">Cytoplasm</location>
    </subcellularLocation>
</comment>
<dbReference type="InterPro" id="IPR013792">
    <property type="entry name" value="RNA3'P_cycl/enolpyr_Trfase_a/b"/>
</dbReference>
<name>A0A8B6M3V8_METTU</name>
<dbReference type="PROSITE" id="PS00885">
    <property type="entry name" value="EPSP_SYNTHASE_2"/>
    <property type="match status" value="1"/>
</dbReference>